<accession>A0A089Q612</accession>
<reference evidence="2 3" key="1">
    <citation type="journal article" date="2014" name="PLoS ONE">
        <title>Genome Information of Methylobacterium oryzae, a Plant-Probiotic Methylotroph in the Phyllosphere.</title>
        <authorList>
            <person name="Kwak M.J."/>
            <person name="Jeong H."/>
            <person name="Madhaiyan M."/>
            <person name="Lee Y."/>
            <person name="Sa T.M."/>
            <person name="Oh T.K."/>
            <person name="Kim J.F."/>
        </authorList>
    </citation>
    <scope>NUCLEOTIDE SEQUENCE [LARGE SCALE GENOMIC DNA]</scope>
    <source>
        <strain evidence="2 3">CBMB20</strain>
    </source>
</reference>
<name>A0A089Q612_9HYPH</name>
<evidence type="ECO:0000313" key="2">
    <source>
        <dbReference type="EMBL" id="AIQ90009.1"/>
    </source>
</evidence>
<dbReference type="STRING" id="693986.MOC_2254"/>
<feature type="region of interest" description="Disordered" evidence="1">
    <location>
        <begin position="1"/>
        <end position="21"/>
    </location>
</feature>
<sequence length="41" mass="4592">MKLRQSPAVEPDDTLPGDLGNDLIRRKNISHLSCSETVKRT</sequence>
<keyword evidence="3" id="KW-1185">Reference proteome</keyword>
<evidence type="ECO:0000256" key="1">
    <source>
        <dbReference type="SAM" id="MobiDB-lite"/>
    </source>
</evidence>
<evidence type="ECO:0000313" key="3">
    <source>
        <dbReference type="Proteomes" id="UP000029492"/>
    </source>
</evidence>
<dbReference type="AlphaFoldDB" id="A0A089Q612"/>
<dbReference type="Proteomes" id="UP000029492">
    <property type="component" value="Chromosome"/>
</dbReference>
<dbReference type="HOGENOM" id="CLU_3272686_0_0_5"/>
<gene>
    <name evidence="2" type="ORF">MOC_2254</name>
</gene>
<organism evidence="2 3">
    <name type="scientific">Methylobacterium oryzae CBMB20</name>
    <dbReference type="NCBI Taxonomy" id="693986"/>
    <lineage>
        <taxon>Bacteria</taxon>
        <taxon>Pseudomonadati</taxon>
        <taxon>Pseudomonadota</taxon>
        <taxon>Alphaproteobacteria</taxon>
        <taxon>Hyphomicrobiales</taxon>
        <taxon>Methylobacteriaceae</taxon>
        <taxon>Methylobacterium</taxon>
    </lineage>
</organism>
<protein>
    <submittedName>
        <fullName evidence="2">Protein of unassigned function</fullName>
    </submittedName>
</protein>
<proteinExistence type="predicted"/>
<dbReference type="KEGG" id="mor:MOC_2254"/>
<dbReference type="EMBL" id="CP003811">
    <property type="protein sequence ID" value="AIQ90009.1"/>
    <property type="molecule type" value="Genomic_DNA"/>
</dbReference>